<keyword evidence="3 7" id="KW-1134">Transmembrane beta strand</keyword>
<dbReference type="RefSeq" id="WP_082214678.1">
    <property type="nucleotide sequence ID" value="NZ_FUZA01000002.1"/>
</dbReference>
<feature type="domain" description="TonB-dependent receptor plug" evidence="8">
    <location>
        <begin position="145"/>
        <end position="251"/>
    </location>
</feature>
<dbReference type="NCBIfam" id="TIGR04057">
    <property type="entry name" value="SusC_RagA_signa"/>
    <property type="match status" value="1"/>
</dbReference>
<keyword evidence="4 7" id="KW-0812">Transmembrane</keyword>
<dbReference type="InterPro" id="IPR008969">
    <property type="entry name" value="CarboxyPept-like_regulatory"/>
</dbReference>
<comment type="subcellular location">
    <subcellularLocation>
        <location evidence="1 7">Cell outer membrane</location>
        <topology evidence="1 7">Multi-pass membrane protein</topology>
    </subcellularLocation>
</comment>
<keyword evidence="5 7" id="KW-0472">Membrane</keyword>
<dbReference type="Pfam" id="PF13715">
    <property type="entry name" value="CarbopepD_reg_2"/>
    <property type="match status" value="1"/>
</dbReference>
<dbReference type="PROSITE" id="PS52016">
    <property type="entry name" value="TONB_DEPENDENT_REC_3"/>
    <property type="match status" value="1"/>
</dbReference>
<evidence type="ECO:0000256" key="3">
    <source>
        <dbReference type="ARBA" id="ARBA00022452"/>
    </source>
</evidence>
<proteinExistence type="inferred from homology"/>
<evidence type="ECO:0000313" key="9">
    <source>
        <dbReference type="EMBL" id="SKB79293.1"/>
    </source>
</evidence>
<dbReference type="STRING" id="651661.SAMN05660293_02178"/>
<dbReference type="Proteomes" id="UP000190897">
    <property type="component" value="Unassembled WGS sequence"/>
</dbReference>
<evidence type="ECO:0000259" key="8">
    <source>
        <dbReference type="Pfam" id="PF07715"/>
    </source>
</evidence>
<keyword evidence="6 7" id="KW-0998">Cell outer membrane</keyword>
<keyword evidence="2 7" id="KW-0813">Transport</keyword>
<evidence type="ECO:0000256" key="4">
    <source>
        <dbReference type="ARBA" id="ARBA00022692"/>
    </source>
</evidence>
<dbReference type="Gene3D" id="2.170.130.10">
    <property type="entry name" value="TonB-dependent receptor, plug domain"/>
    <property type="match status" value="1"/>
</dbReference>
<evidence type="ECO:0000256" key="2">
    <source>
        <dbReference type="ARBA" id="ARBA00022448"/>
    </source>
</evidence>
<dbReference type="EMBL" id="FUZA01000002">
    <property type="protein sequence ID" value="SKB79293.1"/>
    <property type="molecule type" value="Genomic_DNA"/>
</dbReference>
<keyword evidence="10" id="KW-1185">Reference proteome</keyword>
<dbReference type="InterPro" id="IPR012910">
    <property type="entry name" value="Plug_dom"/>
</dbReference>
<dbReference type="Pfam" id="PF07715">
    <property type="entry name" value="Plug"/>
    <property type="match status" value="1"/>
</dbReference>
<evidence type="ECO:0000256" key="5">
    <source>
        <dbReference type="ARBA" id="ARBA00023136"/>
    </source>
</evidence>
<dbReference type="SUPFAM" id="SSF56935">
    <property type="entry name" value="Porins"/>
    <property type="match status" value="1"/>
</dbReference>
<dbReference type="Gene3D" id="2.60.40.1120">
    <property type="entry name" value="Carboxypeptidase-like, regulatory domain"/>
    <property type="match status" value="1"/>
</dbReference>
<reference evidence="10" key="1">
    <citation type="submission" date="2017-02" db="EMBL/GenBank/DDBJ databases">
        <authorList>
            <person name="Varghese N."/>
            <person name="Submissions S."/>
        </authorList>
    </citation>
    <scope>NUCLEOTIDE SEQUENCE [LARGE SCALE GENOMIC DNA]</scope>
    <source>
        <strain evidence="10">DSM 22270</strain>
    </source>
</reference>
<dbReference type="NCBIfam" id="TIGR04056">
    <property type="entry name" value="OMP_RagA_SusC"/>
    <property type="match status" value="1"/>
</dbReference>
<dbReference type="InterPro" id="IPR023997">
    <property type="entry name" value="TonB-dep_OMP_SusC/RagA_CS"/>
</dbReference>
<evidence type="ECO:0000256" key="7">
    <source>
        <dbReference type="PROSITE-ProRule" id="PRU01360"/>
    </source>
</evidence>
<evidence type="ECO:0000256" key="1">
    <source>
        <dbReference type="ARBA" id="ARBA00004571"/>
    </source>
</evidence>
<protein>
    <submittedName>
        <fullName evidence="9">TonB-linked outer membrane protein, SusC/RagA family</fullName>
    </submittedName>
</protein>
<dbReference type="Gene3D" id="2.40.170.20">
    <property type="entry name" value="TonB-dependent receptor, beta-barrel domain"/>
    <property type="match status" value="1"/>
</dbReference>
<dbReference type="SUPFAM" id="SSF49464">
    <property type="entry name" value="Carboxypeptidase regulatory domain-like"/>
    <property type="match status" value="1"/>
</dbReference>
<dbReference type="InterPro" id="IPR039426">
    <property type="entry name" value="TonB-dep_rcpt-like"/>
</dbReference>
<dbReference type="AlphaFoldDB" id="A0A1T5E688"/>
<gene>
    <name evidence="9" type="ORF">SAMN05660293_02178</name>
</gene>
<organism evidence="9 10">
    <name type="scientific">Dyadobacter psychrophilus</name>
    <dbReference type="NCBI Taxonomy" id="651661"/>
    <lineage>
        <taxon>Bacteria</taxon>
        <taxon>Pseudomonadati</taxon>
        <taxon>Bacteroidota</taxon>
        <taxon>Cytophagia</taxon>
        <taxon>Cytophagales</taxon>
        <taxon>Spirosomataceae</taxon>
        <taxon>Dyadobacter</taxon>
    </lineage>
</organism>
<dbReference type="OrthoDB" id="9768177at2"/>
<evidence type="ECO:0000313" key="10">
    <source>
        <dbReference type="Proteomes" id="UP000190897"/>
    </source>
</evidence>
<sequence length="1056" mass="117216">MKPFLQPPNSGKFARRSPTLCRILLCSTLCLHLPAASGYAGEKYLVPVHETAAVLVKGKVTDAKGEVLPGVSILVKGTQRGGLSDENGNYQIEVSDNTATLIFSFLGYVTREVSVGNQSQIDVVMEDDSKALDELVVIGYGTAKKSDLTGSIARVDAKAFQNQPMTQLTDMLTGTVAGFQANQGTSAAGGSSMEIRGVNSLNAATSPMVVLDGVIFNGSIKDINPNDIETMDILKDASSAAVYGARAASGVILITTKKGTSGKPTINLSTRVGVTQVTSDKVAYRNPQQYLDYRRDYLQTLGGTRPAFFYFNPQQLPAGVTLDQWRAASANPNADNTREWLSRLNFFPEEIESYTSGQTTDWAKEVLQNGIRQEYDLSVGGRSDKLSYYWSLGYQNNEGIIKGDKFSTIRSRLNLDLKVTDWLNVGLNTQYAFRDESSVVASLASMYTASPYSTPYNADGSIKLYPNGYVGGAENPLINYKGQDRLFTTSSIFAALYTEIKLPLGITYRLSFQPRMTATKDHNFWSPQTVMGSQTYSGGFARRENMSSSEWLMDNLIKWNRKFGSHQFDVTLLYNMEQFKSWGDSLTNQGFAPSANLGVHGMQYGDKPTMYTNDIRYTGDGLMARVNYTLLDKYLITGSIRRDGYSGFGQSNPYAYFPAAALAWQVHKESFFQSNIFDQLKARASWGRNGNREIGPYASFSQLGASPYYNGSATLVGVYTSTLANSNLSWEETESLNFGVDAGLFKNRIEVTMDYYMSNTRQLLVRRSLPSITGFNQVTTNIGALSNRGLELTVKTVNVQKNNFNWESSLIFSLNRNKITRLFGNTGSYVLQGESHEGEVPDYTNKWFPGHSIDAIWDYDVQGIWQEEEAELAKAYGLRPGDYKVADLDGNGVLEALQDKTFIGYTVPRSLFGLRNDITFLKHFSASIFVRADLGHLRAFPWAIAEYSTFDRRSTANYDYWTPENRSNEFPRLGNNKSPFGGGLMPYKSSAFVRIQDISLGYSVPSDLTEKIKMRDVRVFGAVRNAFTFTKWPGWDPESGNTPMPRTFTFGLNLSL</sequence>
<accession>A0A1T5E688</accession>
<evidence type="ECO:0000256" key="6">
    <source>
        <dbReference type="ARBA" id="ARBA00023237"/>
    </source>
</evidence>
<comment type="similarity">
    <text evidence="7">Belongs to the TonB-dependent receptor family.</text>
</comment>
<dbReference type="InterPro" id="IPR023996">
    <property type="entry name" value="TonB-dep_OMP_SusC/RagA"/>
</dbReference>
<dbReference type="GO" id="GO:0009279">
    <property type="term" value="C:cell outer membrane"/>
    <property type="evidence" value="ECO:0007669"/>
    <property type="project" value="UniProtKB-SubCell"/>
</dbReference>
<name>A0A1T5E688_9BACT</name>
<dbReference type="InterPro" id="IPR036942">
    <property type="entry name" value="Beta-barrel_TonB_sf"/>
</dbReference>
<dbReference type="InterPro" id="IPR037066">
    <property type="entry name" value="Plug_dom_sf"/>
</dbReference>